<dbReference type="EMBL" id="CAJNDS010000129">
    <property type="protein sequence ID" value="CAE6967733.1"/>
    <property type="molecule type" value="Genomic_DNA"/>
</dbReference>
<dbReference type="SUPFAM" id="SSF48371">
    <property type="entry name" value="ARM repeat"/>
    <property type="match status" value="1"/>
</dbReference>
<feature type="transmembrane region" description="Helical" evidence="2">
    <location>
        <begin position="298"/>
        <end position="318"/>
    </location>
</feature>
<proteinExistence type="predicted"/>
<dbReference type="Gene3D" id="1.25.10.10">
    <property type="entry name" value="Leucine-rich Repeat Variant"/>
    <property type="match status" value="1"/>
</dbReference>
<evidence type="ECO:0000313" key="3">
    <source>
        <dbReference type="EMBL" id="CAE6967733.1"/>
    </source>
</evidence>
<feature type="non-terminal residue" evidence="3">
    <location>
        <position position="1"/>
    </location>
</feature>
<protein>
    <submittedName>
        <fullName evidence="3">Uncharacterized protein</fullName>
    </submittedName>
</protein>
<feature type="transmembrane region" description="Helical" evidence="2">
    <location>
        <begin position="37"/>
        <end position="57"/>
    </location>
</feature>
<dbReference type="InterPro" id="IPR011989">
    <property type="entry name" value="ARM-like"/>
</dbReference>
<keyword evidence="4" id="KW-1185">Reference proteome</keyword>
<keyword evidence="2" id="KW-0812">Transmembrane</keyword>
<feature type="region of interest" description="Disordered" evidence="1">
    <location>
        <begin position="1057"/>
        <end position="1079"/>
    </location>
</feature>
<keyword evidence="2" id="KW-1133">Transmembrane helix</keyword>
<reference evidence="3" key="1">
    <citation type="submission" date="2021-02" db="EMBL/GenBank/DDBJ databases">
        <authorList>
            <person name="Dougan E. K."/>
            <person name="Rhodes N."/>
            <person name="Thang M."/>
            <person name="Chan C."/>
        </authorList>
    </citation>
    <scope>NUCLEOTIDE SEQUENCE</scope>
</reference>
<gene>
    <name evidence="3" type="ORF">SNAT2548_LOCUS2291</name>
</gene>
<evidence type="ECO:0000256" key="2">
    <source>
        <dbReference type="SAM" id="Phobius"/>
    </source>
</evidence>
<organism evidence="3 4">
    <name type="scientific">Symbiodinium natans</name>
    <dbReference type="NCBI Taxonomy" id="878477"/>
    <lineage>
        <taxon>Eukaryota</taxon>
        <taxon>Sar</taxon>
        <taxon>Alveolata</taxon>
        <taxon>Dinophyceae</taxon>
        <taxon>Suessiales</taxon>
        <taxon>Symbiodiniaceae</taxon>
        <taxon>Symbiodinium</taxon>
    </lineage>
</organism>
<comment type="caution">
    <text evidence="3">The sequence shown here is derived from an EMBL/GenBank/DDBJ whole genome shotgun (WGS) entry which is preliminary data.</text>
</comment>
<name>A0A812HZ03_9DINO</name>
<accession>A0A812HZ03</accession>
<dbReference type="Proteomes" id="UP000604046">
    <property type="component" value="Unassembled WGS sequence"/>
</dbReference>
<dbReference type="AlphaFoldDB" id="A0A812HZ03"/>
<evidence type="ECO:0000256" key="1">
    <source>
        <dbReference type="SAM" id="MobiDB-lite"/>
    </source>
</evidence>
<dbReference type="Pfam" id="PF13646">
    <property type="entry name" value="HEAT_2"/>
    <property type="match status" value="1"/>
</dbReference>
<evidence type="ECO:0000313" key="4">
    <source>
        <dbReference type="Proteomes" id="UP000604046"/>
    </source>
</evidence>
<dbReference type="InterPro" id="IPR016024">
    <property type="entry name" value="ARM-type_fold"/>
</dbReference>
<dbReference type="OrthoDB" id="431423at2759"/>
<sequence>NSVATVATGLRPPTHVPKLLPTRMGVTERSRRARAALWFYGSSIFLALGCLQIRSMCSKKAKAPARRAIRPEIKEDEQPLVQDAESEQEADGGPKTDAELVQYQLAVGFAVYHVIYTFCGFILVFWACRHQYLNAYGLDWELYTFWFVESVVTHLICGATPQSFLRSILPILSERYDLMKDTVSIGIYAQLGDPLGYVCATVVVFTMVVPNIFNYLQPVTARLTRMSYWPIPQVGSQAANSQGENLQATGGLMQMCARQIEEATRGHRRLLCLLEDIPQLVVGLIFAVFSSYAEGAAISPFIIVNIAVTSAKAFAVLFGRPLCLAWMASKQMPWPAHSIAARDVHTTMVISLFGEAWKHRILEELLGEERASKDTRFAAEGELFKMFLTSLQNGPSGTIDWLQQDKWRRTHDIAVLFALSKDVSSREAPGLITKWSLLHGQAAMFGKDLNSYVAFLQGLNDSISKERMSAFMRPTCPQPLLGLLWLAACNGVESKMLLELRSKLLMDAATARIILTSADTGFDNPSTTVRLFLCQAMMVVPWSEFPQEAAQVARLAITESDPVLQPAAWGALALQPSLDILKPELRNGGHFELKNGFETTNYAATSRLRRACRAVEMLDRCSAAACDCEASLARILDLKGTPADLRPAFQALLFHGFFSTALNSSSSKALLSQMRDPTTTGRYGQTVLDFPADVPLQADCTHDLSVVLQDDSIPYVDKWGVCKLLSHAGQQCFEEALTRLWATEADNSQTCFAYALRFVPGGEPSVEHVEKVIGMLDNVVSDIRREALFDTLKKLAGKLRPQQVKRLMAICTGALKDASTFNTIGRDCLQLLAVLGQFVKMEMLESIMPTVRDLLCKEDLDPLHRAEICRLLAAWGTIPPVVGCIPDLAKLLHSTDKEVRSAACLALGSLDAIPAVIEHIERLLDIACEDPDQQQAGGTAWSALLNLDVIHNGLATSQVHQRLKAMVSALQNFDIGPDPHVRTGPGFNTLRCGCLSALLCGEIGRLESLARQTIHANTAQSISGFFDDLRRLKKQQMLPTPTDPLMQGLIAVVSRELRDDGEQPPSRIHPSCSSTPQEP</sequence>
<feature type="transmembrane region" description="Helical" evidence="2">
    <location>
        <begin position="195"/>
        <end position="216"/>
    </location>
</feature>
<feature type="transmembrane region" description="Helical" evidence="2">
    <location>
        <begin position="105"/>
        <end position="127"/>
    </location>
</feature>
<keyword evidence="2" id="KW-0472">Membrane</keyword>